<name>A0A0C1RD01_9CYAN</name>
<dbReference type="EMBL" id="JHEG04000001">
    <property type="protein sequence ID" value="KAF3886047.1"/>
    <property type="molecule type" value="Genomic_DNA"/>
</dbReference>
<dbReference type="OrthoDB" id="495841at2"/>
<proteinExistence type="predicted"/>
<sequence length="514" mass="59208">MNTISTDCDRADTLIITVGTRQIGWRCKDGVIRSFGADGNISYPHHVNELYQELGLERGNHEEQDKTYPWSAKDLGKRYYEHCTEWLGGDFSQVELLLDHTIITTGVERGLKHIILWGTDQPETVSWFYRRLDTVWLAALMAGKIKSICPHVRIDVHAPKISANDSDAIRQELEVLILQEALDFFSPVEDKELVLWVQNKGCAPAIASGVEICAAALARQCEVYNASPQEPELFFDTLPNGSRTAMHSQSFKLIPMGEHFWSLERMRVISAWERGDFSEAQLWLKPHQSRYKSLYKLAGILALYTNWETKKFLIAIENWVRSNDVAKVTSNEQIQAWQEQLHQFNNSQLIKTWESSFLIEIPLLKRNYSTAFMQFTQIVERLLCVQCDEQNWMSRGYITQIPGQNYPPSLLELIEGWRRSHNLSEDNKWYKLLNRIRKKRNKVVHYAESLTFAQIRTIWAECGLFTASSSEESEVIKSLMFSVLKQVSPGVKIENLLVPSLYKWGLDLLKSSPS</sequence>
<keyword evidence="3" id="KW-1185">Reference proteome</keyword>
<organism evidence="2">
    <name type="scientific">Tolypothrix bouteillei VB521301</name>
    <dbReference type="NCBI Taxonomy" id="1479485"/>
    <lineage>
        <taxon>Bacteria</taxon>
        <taxon>Bacillati</taxon>
        <taxon>Cyanobacteriota</taxon>
        <taxon>Cyanophyceae</taxon>
        <taxon>Nostocales</taxon>
        <taxon>Tolypothrichaceae</taxon>
        <taxon>Tolypothrix</taxon>
    </lineage>
</organism>
<dbReference type="EMBL" id="JHEG02000048">
    <property type="protein sequence ID" value="KIE10125.1"/>
    <property type="molecule type" value="Genomic_DNA"/>
</dbReference>
<evidence type="ECO:0000313" key="2">
    <source>
        <dbReference type="EMBL" id="KIE10125.1"/>
    </source>
</evidence>
<reference evidence="2" key="1">
    <citation type="journal article" date="2015" name="Genome Announc.">
        <title>Draft Genome Sequence of Tolypothrix boutellei Strain VB521301.</title>
        <authorList>
            <person name="Chandrababunaidu M.M."/>
            <person name="Singh D."/>
            <person name="Sen D."/>
            <person name="Bhan S."/>
            <person name="Das S."/>
            <person name="Gupta A."/>
            <person name="Adhikary S.P."/>
            <person name="Tripathy S."/>
        </authorList>
    </citation>
    <scope>NUCLEOTIDE SEQUENCE</scope>
    <source>
        <strain evidence="2">VB521301</strain>
    </source>
</reference>
<accession>A0A0C1RD01</accession>
<evidence type="ECO:0000313" key="3">
    <source>
        <dbReference type="Proteomes" id="UP000029738"/>
    </source>
</evidence>
<comment type="caution">
    <text evidence="2">The sequence shown here is derived from an EMBL/GenBank/DDBJ whole genome shotgun (WGS) entry which is preliminary data.</text>
</comment>
<dbReference type="Proteomes" id="UP000029738">
    <property type="component" value="Unassembled WGS sequence"/>
</dbReference>
<protein>
    <submittedName>
        <fullName evidence="2">Uncharacterized protein</fullName>
    </submittedName>
</protein>
<dbReference type="RefSeq" id="WP_038089416.1">
    <property type="nucleotide sequence ID" value="NZ_JHEG04000001.1"/>
</dbReference>
<evidence type="ECO:0000313" key="1">
    <source>
        <dbReference type="EMBL" id="KAF3886047.1"/>
    </source>
</evidence>
<dbReference type="AlphaFoldDB" id="A0A0C1RD01"/>
<gene>
    <name evidence="2" type="ORF">DA73_0215920</name>
    <name evidence="1" type="ORF">DA73_0400011620</name>
</gene>
<reference evidence="1" key="2">
    <citation type="submission" date="2019-11" db="EMBL/GenBank/DDBJ databases">
        <title>Improved Assembly of Tolypothrix boutellei genome.</title>
        <authorList>
            <person name="Sarangi A.N."/>
            <person name="Mukherjee M."/>
            <person name="Ghosh S."/>
            <person name="Singh D."/>
            <person name="Das A."/>
            <person name="Kant S."/>
            <person name="Prusty A."/>
            <person name="Tripathy S."/>
        </authorList>
    </citation>
    <scope>NUCLEOTIDE SEQUENCE</scope>
    <source>
        <strain evidence="1">VB521301</strain>
    </source>
</reference>